<dbReference type="AlphaFoldDB" id="A0A2H3NPD7"/>
<keyword evidence="1" id="KW-0802">TPR repeat</keyword>
<dbReference type="SMART" id="SM00028">
    <property type="entry name" value="TPR"/>
    <property type="match status" value="2"/>
</dbReference>
<evidence type="ECO:0000256" key="1">
    <source>
        <dbReference type="PROSITE-ProRule" id="PRU00339"/>
    </source>
</evidence>
<feature type="repeat" description="TPR" evidence="1">
    <location>
        <begin position="319"/>
        <end position="352"/>
    </location>
</feature>
<dbReference type="InterPro" id="IPR019734">
    <property type="entry name" value="TPR_rpt"/>
</dbReference>
<dbReference type="Gene3D" id="1.25.40.10">
    <property type="entry name" value="Tetratricopeptide repeat domain"/>
    <property type="match status" value="2"/>
</dbReference>
<protein>
    <recommendedName>
        <fullName evidence="4">Tetratricopeptide repeat protein</fullName>
    </recommendedName>
</protein>
<dbReference type="PROSITE" id="PS50005">
    <property type="entry name" value="TPR"/>
    <property type="match status" value="1"/>
</dbReference>
<dbReference type="PANTHER" id="PTHR12558:SF13">
    <property type="entry name" value="CELL DIVISION CYCLE PROTEIN 27 HOMOLOG"/>
    <property type="match status" value="1"/>
</dbReference>
<reference evidence="2 3" key="1">
    <citation type="submission" date="2017-10" db="EMBL/GenBank/DDBJ databases">
        <title>Draft genome of Longimonas halophila.</title>
        <authorList>
            <person name="Goh K.M."/>
            <person name="Shamsir M.S."/>
            <person name="Lim S.W."/>
        </authorList>
    </citation>
    <scope>NUCLEOTIDE SEQUENCE [LARGE SCALE GENOMIC DNA]</scope>
    <source>
        <strain evidence="2 3">KCTC 42399</strain>
    </source>
</reference>
<dbReference type="OrthoDB" id="1522899at2"/>
<comment type="caution">
    <text evidence="2">The sequence shown here is derived from an EMBL/GenBank/DDBJ whole genome shotgun (WGS) entry which is preliminary data.</text>
</comment>
<sequence>MYASLRPQRSLVSSFWWSSVAGLLVLALAPLVAFGQTSDEEGPSDMDIRRTYSLYTEDYNNEDWESAAPNLRWMLDNAPAEPFNDDRNYRRAVDLYVGLAEETDDETDRHAYLDSAAVMLSSAPNTLEEHDVEHSDYRWEMRRGRFLQQYGSELDGSYENLETAPVHYERAFEIDPERMQTYYINEVIESYVDRGNQADAVAFMGRVEELRGDNEEIMEIVNRERERIFDRNPAAFTEYLEGVVEEEPDNLEAMSELFSAYLEQRNYEKANAMTEDLLTMDPPASVYLDIAQLFLEDGDPQRAFDTFEEAEEKGASFTAADYHSMGEAQQQMGQLSKARTYFRRALDADSEYAEAHVSIGDVYVEAVSECSGAEMGRSDRAVYWLAVDHYEQAQQLGDASVANSAQSKARTYREYFPSTEDIFYRDDWNEGESIQINSGCYSWVNESTTVRAR</sequence>
<dbReference type="RefSeq" id="WP_098062017.1">
    <property type="nucleotide sequence ID" value="NZ_PDEP01000006.1"/>
</dbReference>
<dbReference type="InterPro" id="IPR011990">
    <property type="entry name" value="TPR-like_helical_dom_sf"/>
</dbReference>
<dbReference type="SUPFAM" id="SSF48452">
    <property type="entry name" value="TPR-like"/>
    <property type="match status" value="1"/>
</dbReference>
<proteinExistence type="predicted"/>
<evidence type="ECO:0008006" key="4">
    <source>
        <dbReference type="Google" id="ProtNLM"/>
    </source>
</evidence>
<dbReference type="PANTHER" id="PTHR12558">
    <property type="entry name" value="CELL DIVISION CYCLE 16,23,27"/>
    <property type="match status" value="1"/>
</dbReference>
<gene>
    <name evidence="2" type="ORF">CRI93_07555</name>
</gene>
<dbReference type="EMBL" id="PDEP01000006">
    <property type="protein sequence ID" value="PEN06989.1"/>
    <property type="molecule type" value="Genomic_DNA"/>
</dbReference>
<accession>A0A2H3NPD7</accession>
<organism evidence="2 3">
    <name type="scientific">Longimonas halophila</name>
    <dbReference type="NCBI Taxonomy" id="1469170"/>
    <lineage>
        <taxon>Bacteria</taxon>
        <taxon>Pseudomonadati</taxon>
        <taxon>Rhodothermota</taxon>
        <taxon>Rhodothermia</taxon>
        <taxon>Rhodothermales</taxon>
        <taxon>Salisaetaceae</taxon>
        <taxon>Longimonas</taxon>
    </lineage>
</organism>
<evidence type="ECO:0000313" key="2">
    <source>
        <dbReference type="EMBL" id="PEN06989.1"/>
    </source>
</evidence>
<name>A0A2H3NPD7_9BACT</name>
<keyword evidence="3" id="KW-1185">Reference proteome</keyword>
<evidence type="ECO:0000313" key="3">
    <source>
        <dbReference type="Proteomes" id="UP000221024"/>
    </source>
</evidence>
<dbReference type="Pfam" id="PF13432">
    <property type="entry name" value="TPR_16"/>
    <property type="match status" value="2"/>
</dbReference>
<dbReference type="Proteomes" id="UP000221024">
    <property type="component" value="Unassembled WGS sequence"/>
</dbReference>